<accession>A0A1D2AF54</accession>
<feature type="region of interest" description="Disordered" evidence="1">
    <location>
        <begin position="171"/>
        <end position="510"/>
    </location>
</feature>
<organism evidence="2">
    <name type="scientific">Auxenochlorella protothecoides</name>
    <name type="common">Green microalga</name>
    <name type="synonym">Chlorella protothecoides</name>
    <dbReference type="NCBI Taxonomy" id="3075"/>
    <lineage>
        <taxon>Eukaryota</taxon>
        <taxon>Viridiplantae</taxon>
        <taxon>Chlorophyta</taxon>
        <taxon>core chlorophytes</taxon>
        <taxon>Trebouxiophyceae</taxon>
        <taxon>Chlorellales</taxon>
        <taxon>Chlorellaceae</taxon>
        <taxon>Auxenochlorella</taxon>
    </lineage>
</organism>
<dbReference type="EMBL" id="GDKF01000766">
    <property type="protein sequence ID" value="JAT77856.1"/>
    <property type="molecule type" value="Transcribed_RNA"/>
</dbReference>
<feature type="compositionally biased region" description="Low complexity" evidence="1">
    <location>
        <begin position="137"/>
        <end position="149"/>
    </location>
</feature>
<feature type="compositionally biased region" description="Basic residues" evidence="1">
    <location>
        <begin position="455"/>
        <end position="476"/>
    </location>
</feature>
<reference evidence="2" key="1">
    <citation type="submission" date="2015-08" db="EMBL/GenBank/DDBJ databases">
        <authorList>
            <person name="Babu N.S."/>
            <person name="Beckwith C.J."/>
            <person name="Beseler K.G."/>
            <person name="Brison A."/>
            <person name="Carone J.V."/>
            <person name="Caskin T.P."/>
            <person name="Diamond M."/>
            <person name="Durham M.E."/>
            <person name="Foxe J.M."/>
            <person name="Go M."/>
            <person name="Henderson B.A."/>
            <person name="Jones I.B."/>
            <person name="McGettigan J.A."/>
            <person name="Micheletti S.J."/>
            <person name="Nasrallah M.E."/>
            <person name="Ortiz D."/>
            <person name="Piller C.R."/>
            <person name="Privatt S.R."/>
            <person name="Schneider S.L."/>
            <person name="Sharp S."/>
            <person name="Smith T.C."/>
            <person name="Stanton J.D."/>
            <person name="Ullery H.E."/>
            <person name="Wilson R.J."/>
            <person name="Serrano M.G."/>
            <person name="Buck G."/>
            <person name="Lee V."/>
            <person name="Wang Y."/>
            <person name="Carvalho R."/>
            <person name="Voegtly L."/>
            <person name="Shi R."/>
            <person name="Duckworth R."/>
            <person name="Johnson A."/>
            <person name="Loviza R."/>
            <person name="Walstead R."/>
            <person name="Shah Z."/>
            <person name="Kiflezghi M."/>
            <person name="Wade K."/>
            <person name="Ball S.L."/>
            <person name="Bradley K.W."/>
            <person name="Asai D.J."/>
            <person name="Bowman C.A."/>
            <person name="Russell D.A."/>
            <person name="Pope W.H."/>
            <person name="Jacobs-Sera D."/>
            <person name="Hendrix R.W."/>
            <person name="Hatfull G.F."/>
        </authorList>
    </citation>
    <scope>NUCLEOTIDE SEQUENCE</scope>
</reference>
<evidence type="ECO:0000256" key="1">
    <source>
        <dbReference type="SAM" id="MobiDB-lite"/>
    </source>
</evidence>
<feature type="compositionally biased region" description="Basic and acidic residues" evidence="1">
    <location>
        <begin position="49"/>
        <end position="65"/>
    </location>
</feature>
<proteinExistence type="predicted"/>
<feature type="region of interest" description="Disordered" evidence="1">
    <location>
        <begin position="35"/>
        <end position="158"/>
    </location>
</feature>
<feature type="compositionally biased region" description="Basic residues" evidence="1">
    <location>
        <begin position="321"/>
        <end position="333"/>
    </location>
</feature>
<feature type="compositionally biased region" description="Low complexity" evidence="1">
    <location>
        <begin position="309"/>
        <end position="320"/>
    </location>
</feature>
<feature type="compositionally biased region" description="Basic residues" evidence="1">
    <location>
        <begin position="110"/>
        <end position="120"/>
    </location>
</feature>
<sequence length="510" mass="53785">QGPPPPILCPAGRVLPHAHRDPPHLAGWVLHGQGAVQAHHPGPAPGAREAGDTSERHSLPTDLRHEHRGRVQAGEGDTWGRPRRHRGVHRGGGAHPPGILPGWPIQPVGHRSRGHRHPRRPGAGGGEPQRRGRGVHGQRVQCQPGAGPSAPGGPQGGLALLRRLHHGEQGVQLRDEGADHRRRQPAAGRGPGGGGRGHGVDEQHPLLRALRARRRAPGPRPARGRHGGRRAVGPAPRHPHGRVRGAVRRGARHHARRAGRARAGERGPGAPRAGRRRHRLGGGARGGEDAARDSGRLAGRGPGQDGPREAGAAAPLLPARGPRRGARHDHGRQRLAADRRRGGAGAGLRRGGRPPGPAPAGPAAGQRRRGAGAARVHHGALGLVAQGTGARRGRRRRRGRLGDQRGLLRGGPGQPPAAGPGPGTRECAGRRRGPGPPHRLLRRARRGHADQRAAQPRRHPGRGRHLQRRRRVHCRRPAPDASGGVRGRRGQGCSPGHRGGAEDTTLRAPR</sequence>
<feature type="compositionally biased region" description="Basic residues" evidence="1">
    <location>
        <begin position="237"/>
        <end position="260"/>
    </location>
</feature>
<feature type="compositionally biased region" description="Basic residues" evidence="1">
    <location>
        <begin position="366"/>
        <end position="378"/>
    </location>
</feature>
<evidence type="ECO:0000313" key="2">
    <source>
        <dbReference type="EMBL" id="JAT77856.1"/>
    </source>
</evidence>
<dbReference type="AlphaFoldDB" id="A0A1D2AF54"/>
<feature type="compositionally biased region" description="Basic and acidic residues" evidence="1">
    <location>
        <begin position="286"/>
        <end position="295"/>
    </location>
</feature>
<feature type="non-terminal residue" evidence="2">
    <location>
        <position position="1"/>
    </location>
</feature>
<protein>
    <submittedName>
        <fullName evidence="2">Uncharacterized protein</fullName>
    </submittedName>
</protein>
<name>A0A1D2AF54_AUXPR</name>
<feature type="region of interest" description="Disordered" evidence="1">
    <location>
        <begin position="1"/>
        <end position="20"/>
    </location>
</feature>
<gene>
    <name evidence="2" type="ORF">g.40982</name>
</gene>
<feature type="compositionally biased region" description="Basic residues" evidence="1">
    <location>
        <begin position="210"/>
        <end position="229"/>
    </location>
</feature>
<feature type="compositionally biased region" description="Basic and acidic residues" evidence="1">
    <location>
        <begin position="499"/>
        <end position="510"/>
    </location>
</feature>